<dbReference type="InterPro" id="IPR011051">
    <property type="entry name" value="RmlC_Cupin_sf"/>
</dbReference>
<comment type="catalytic activity">
    <reaction evidence="4">
        <text>(S)-ureidoglycolate = urea + glyoxylate</text>
        <dbReference type="Rhea" id="RHEA:11304"/>
        <dbReference type="ChEBI" id="CHEBI:16199"/>
        <dbReference type="ChEBI" id="CHEBI:36655"/>
        <dbReference type="ChEBI" id="CHEBI:57296"/>
        <dbReference type="EC" id="4.3.2.3"/>
    </reaction>
</comment>
<evidence type="ECO:0000313" key="5">
    <source>
        <dbReference type="EMBL" id="KXG87227.1"/>
    </source>
</evidence>
<evidence type="ECO:0008006" key="7">
    <source>
        <dbReference type="Google" id="ProtNLM"/>
    </source>
</evidence>
<organism evidence="5 6">
    <name type="scientific">Agrobacterium bohemicum</name>
    <dbReference type="NCBI Taxonomy" id="2052828"/>
    <lineage>
        <taxon>Bacteria</taxon>
        <taxon>Pseudomonadati</taxon>
        <taxon>Pseudomonadota</taxon>
        <taxon>Alphaproteobacteria</taxon>
        <taxon>Hyphomicrobiales</taxon>
        <taxon>Rhizobiaceae</taxon>
        <taxon>Rhizobium/Agrobacterium group</taxon>
        <taxon>Agrobacterium</taxon>
    </lineage>
</organism>
<protein>
    <recommendedName>
        <fullName evidence="7">Ureidoglycolate hydrolase</fullName>
    </recommendedName>
</protein>
<dbReference type="RefSeq" id="WP_067653613.1">
    <property type="nucleotide sequence ID" value="NZ_KQ961037.1"/>
</dbReference>
<dbReference type="OrthoDB" id="9804602at2"/>
<evidence type="ECO:0000256" key="4">
    <source>
        <dbReference type="ARBA" id="ARBA00047684"/>
    </source>
</evidence>
<name>A0A135P720_9HYPH</name>
<gene>
    <name evidence="5" type="ORF">ATO67_21010</name>
</gene>
<comment type="subunit">
    <text evidence="1">Homodimer.</text>
</comment>
<dbReference type="Gene3D" id="2.60.120.480">
    <property type="entry name" value="Ureidoglycolate hydrolase"/>
    <property type="match status" value="1"/>
</dbReference>
<dbReference type="AlphaFoldDB" id="A0A135P720"/>
<dbReference type="Proteomes" id="UP000070498">
    <property type="component" value="Unassembled WGS sequence"/>
</dbReference>
<dbReference type="Pfam" id="PF04115">
    <property type="entry name" value="Ureidogly_lyase"/>
    <property type="match status" value="1"/>
</dbReference>
<comment type="caution">
    <text evidence="5">The sequence shown here is derived from an EMBL/GenBank/DDBJ whole genome shotgun (WGS) entry which is preliminary data.</text>
</comment>
<reference evidence="5 6" key="1">
    <citation type="submission" date="2015-11" db="EMBL/GenBank/DDBJ databases">
        <title>Draft genome sequence of Agrobacterium sp. R89-1.</title>
        <authorList>
            <person name="Zahradnik J."/>
            <person name="Kyslikova E."/>
            <person name="Palyzova A."/>
            <person name="Kyslik P."/>
        </authorList>
    </citation>
    <scope>NUCLEOTIDE SEQUENCE [LARGE SCALE GENOMIC DNA]</scope>
    <source>
        <strain evidence="5 6">R89-1</strain>
    </source>
</reference>
<dbReference type="STRING" id="2052828.ATO67_21010"/>
<evidence type="ECO:0000256" key="2">
    <source>
        <dbReference type="ARBA" id="ARBA00022631"/>
    </source>
</evidence>
<accession>A0A135P720</accession>
<dbReference type="EMBL" id="LNUW01000008">
    <property type="protein sequence ID" value="KXG87227.1"/>
    <property type="molecule type" value="Genomic_DNA"/>
</dbReference>
<evidence type="ECO:0000256" key="1">
    <source>
        <dbReference type="ARBA" id="ARBA00011738"/>
    </source>
</evidence>
<keyword evidence="3" id="KW-0456">Lyase</keyword>
<dbReference type="CDD" id="cd20298">
    <property type="entry name" value="cupin_UAH"/>
    <property type="match status" value="1"/>
</dbReference>
<dbReference type="InterPro" id="IPR024060">
    <property type="entry name" value="Ureidoglycolate_lyase_dom_sf"/>
</dbReference>
<dbReference type="PANTHER" id="PTHR21221:SF1">
    <property type="entry name" value="UREIDOGLYCOLATE LYASE"/>
    <property type="match status" value="1"/>
</dbReference>
<evidence type="ECO:0000256" key="3">
    <source>
        <dbReference type="ARBA" id="ARBA00023239"/>
    </source>
</evidence>
<keyword evidence="2" id="KW-0659">Purine metabolism</keyword>
<dbReference type="GO" id="GO:0006144">
    <property type="term" value="P:purine nucleobase metabolic process"/>
    <property type="evidence" value="ECO:0007669"/>
    <property type="project" value="UniProtKB-KW"/>
</dbReference>
<proteinExistence type="predicted"/>
<dbReference type="GO" id="GO:0000256">
    <property type="term" value="P:allantoin catabolic process"/>
    <property type="evidence" value="ECO:0007669"/>
    <property type="project" value="InterPro"/>
</dbReference>
<dbReference type="GO" id="GO:0004848">
    <property type="term" value="F:ureidoglycolate hydrolase activity"/>
    <property type="evidence" value="ECO:0007669"/>
    <property type="project" value="InterPro"/>
</dbReference>
<keyword evidence="6" id="KW-1185">Reference proteome</keyword>
<dbReference type="GO" id="GO:0050385">
    <property type="term" value="F:ureidoglycolate lyase activity"/>
    <property type="evidence" value="ECO:0007669"/>
    <property type="project" value="UniProtKB-EC"/>
</dbReference>
<evidence type="ECO:0000313" key="6">
    <source>
        <dbReference type="Proteomes" id="UP000070498"/>
    </source>
</evidence>
<dbReference type="InterPro" id="IPR007247">
    <property type="entry name" value="Ureidogly_lyase"/>
</dbReference>
<dbReference type="InterPro" id="IPR047233">
    <property type="entry name" value="UAH_cupin"/>
</dbReference>
<dbReference type="PANTHER" id="PTHR21221">
    <property type="entry name" value="UREIDOGLYCOLATE HYDROLASE"/>
    <property type="match status" value="1"/>
</dbReference>
<dbReference type="SUPFAM" id="SSF51182">
    <property type="entry name" value="RmlC-like cupins"/>
    <property type="match status" value="1"/>
</dbReference>
<sequence length="158" mass="16903">MISIVPQPLTQETFAPYGLVSGLTEVGSLLIEDAFGATEDAQKPVLQVVKIASPQQIVVIKQLEAHPFSAQTFLPLDMAPSLIVVCDWNGTEGPDVATLKAFVARPDQIITYHRGVLHHKITPLAALATFAMAMRQTGRGGDTVIYELGEPVGVDPSV</sequence>